<accession>A0A7C9HXZ3</accession>
<gene>
    <name evidence="1" type="ORF">GN331_05565</name>
</gene>
<protein>
    <submittedName>
        <fullName evidence="1">Nitrogen fixation protein FixH</fullName>
    </submittedName>
</protein>
<dbReference type="Pfam" id="PF05751">
    <property type="entry name" value="FixH"/>
    <property type="match status" value="1"/>
</dbReference>
<dbReference type="InterPro" id="IPR008620">
    <property type="entry name" value="FixH"/>
</dbReference>
<evidence type="ECO:0000313" key="2">
    <source>
        <dbReference type="Proteomes" id="UP000479692"/>
    </source>
</evidence>
<keyword evidence="2" id="KW-1185">Reference proteome</keyword>
<proteinExistence type="predicted"/>
<dbReference type="RefSeq" id="WP_156640855.1">
    <property type="nucleotide sequence ID" value="NZ_WOXT01000001.1"/>
</dbReference>
<name>A0A7C9HXZ3_9GAMM</name>
<dbReference type="Proteomes" id="UP000479692">
    <property type="component" value="Unassembled WGS sequence"/>
</dbReference>
<dbReference type="EMBL" id="WOXT01000001">
    <property type="protein sequence ID" value="MUV13674.1"/>
    <property type="molecule type" value="Genomic_DNA"/>
</dbReference>
<evidence type="ECO:0000313" key="1">
    <source>
        <dbReference type="EMBL" id="MUV13674.1"/>
    </source>
</evidence>
<dbReference type="AlphaFoldDB" id="A0A7C9HXZ3"/>
<organism evidence="1 2">
    <name type="scientific">Noviluteimonas gilva</name>
    <dbReference type="NCBI Taxonomy" id="2682097"/>
    <lineage>
        <taxon>Bacteria</taxon>
        <taxon>Pseudomonadati</taxon>
        <taxon>Pseudomonadota</taxon>
        <taxon>Gammaproteobacteria</taxon>
        <taxon>Lysobacterales</taxon>
        <taxon>Lysobacteraceae</taxon>
        <taxon>Noviluteimonas</taxon>
    </lineage>
</organism>
<comment type="caution">
    <text evidence="1">The sequence shown here is derived from an EMBL/GenBank/DDBJ whole genome shotgun (WGS) entry which is preliminary data.</text>
</comment>
<sequence>MKRRPSHSAWRQPLVWLVFSLPAMSVVAGFALLALAGGPIDAVADPVRRTAQVQDTDLSPDLEARRMGLSARIHRVGMVLDVVPVGAGFDRAAPLELVLRHPVLASKDRRVTLEPSVAGWSGRIGGFDDAHDWVLELAPPDRHWRLRGRWQARAAHAEVGPALARAQ</sequence>
<reference evidence="1 2" key="1">
    <citation type="submission" date="2019-12" db="EMBL/GenBank/DDBJ databases">
        <authorList>
            <person name="Xu J."/>
        </authorList>
    </citation>
    <scope>NUCLEOTIDE SEQUENCE [LARGE SCALE GENOMIC DNA]</scope>
    <source>
        <strain evidence="1 2">HX-5-24</strain>
    </source>
</reference>